<dbReference type="EMBL" id="VZSU01001880">
    <property type="protein sequence ID" value="NWZ98617.1"/>
    <property type="molecule type" value="Genomic_DNA"/>
</dbReference>
<dbReference type="InterPro" id="IPR013087">
    <property type="entry name" value="Znf_C2H2_type"/>
</dbReference>
<dbReference type="PROSITE" id="PS00028">
    <property type="entry name" value="ZINC_FINGER_C2H2_1"/>
    <property type="match status" value="3"/>
</dbReference>
<keyword evidence="4" id="KW-0677">Repeat</keyword>
<comment type="subcellular location">
    <subcellularLocation>
        <location evidence="1">Nucleus</location>
    </subcellularLocation>
</comment>
<feature type="domain" description="C2H2-type" evidence="13">
    <location>
        <begin position="105"/>
        <end position="132"/>
    </location>
</feature>
<dbReference type="GO" id="GO:0000981">
    <property type="term" value="F:DNA-binding transcription factor activity, RNA polymerase II-specific"/>
    <property type="evidence" value="ECO:0007669"/>
    <property type="project" value="TreeGrafter"/>
</dbReference>
<dbReference type="InterPro" id="IPR036236">
    <property type="entry name" value="Znf_C2H2_sf"/>
</dbReference>
<dbReference type="AlphaFoldDB" id="A0A7K7S2C8"/>
<evidence type="ECO:0000256" key="9">
    <source>
        <dbReference type="ARBA" id="ARBA00023163"/>
    </source>
</evidence>
<dbReference type="PANTHER" id="PTHR24381:SF393">
    <property type="entry name" value="CHROMATIN-LINKED ADAPTOR FOR MSL PROTEINS, ISOFORM B"/>
    <property type="match status" value="1"/>
</dbReference>
<dbReference type="FunFam" id="3.30.160.60:FF:000295">
    <property type="entry name" value="zinc finger protein 19"/>
    <property type="match status" value="1"/>
</dbReference>
<evidence type="ECO:0000256" key="1">
    <source>
        <dbReference type="ARBA" id="ARBA00004123"/>
    </source>
</evidence>
<feature type="non-terminal residue" evidence="14">
    <location>
        <position position="217"/>
    </location>
</feature>
<comment type="similarity">
    <text evidence="2">Belongs to the krueppel C2H2-type zinc-finger protein family.</text>
</comment>
<keyword evidence="3" id="KW-0479">Metal-binding</keyword>
<feature type="compositionally biased region" description="Basic residues" evidence="12">
    <location>
        <begin position="30"/>
        <end position="41"/>
    </location>
</feature>
<keyword evidence="15" id="KW-1185">Reference proteome</keyword>
<evidence type="ECO:0000256" key="8">
    <source>
        <dbReference type="ARBA" id="ARBA00023125"/>
    </source>
</evidence>
<proteinExistence type="inferred from homology"/>
<dbReference type="FunFam" id="3.30.160.60:FF:000380">
    <property type="entry name" value="zinc finger protein 2 isoform X2"/>
    <property type="match status" value="1"/>
</dbReference>
<dbReference type="SUPFAM" id="SSF57667">
    <property type="entry name" value="beta-beta-alpha zinc fingers"/>
    <property type="match status" value="2"/>
</dbReference>
<comment type="caution">
    <text evidence="14">The sequence shown here is derived from an EMBL/GenBank/DDBJ whole genome shotgun (WGS) entry which is preliminary data.</text>
</comment>
<keyword evidence="6" id="KW-0862">Zinc</keyword>
<evidence type="ECO:0000313" key="14">
    <source>
        <dbReference type="EMBL" id="NWZ98617.1"/>
    </source>
</evidence>
<feature type="domain" description="C2H2-type" evidence="13">
    <location>
        <begin position="75"/>
        <end position="104"/>
    </location>
</feature>
<feature type="region of interest" description="Disordered" evidence="12">
    <location>
        <begin position="1"/>
        <end position="79"/>
    </location>
</feature>
<evidence type="ECO:0000256" key="12">
    <source>
        <dbReference type="SAM" id="MobiDB-lite"/>
    </source>
</evidence>
<dbReference type="Gene3D" id="3.30.160.60">
    <property type="entry name" value="Classic Zinc Finger"/>
    <property type="match status" value="4"/>
</dbReference>
<evidence type="ECO:0000256" key="7">
    <source>
        <dbReference type="ARBA" id="ARBA00023015"/>
    </source>
</evidence>
<evidence type="ECO:0000256" key="2">
    <source>
        <dbReference type="ARBA" id="ARBA00006991"/>
    </source>
</evidence>
<evidence type="ECO:0000256" key="11">
    <source>
        <dbReference type="PROSITE-ProRule" id="PRU00042"/>
    </source>
</evidence>
<name>A0A7K7S2C8_9PASS</name>
<sequence>MESSEELVAEAAWSGPTAQGEANGEEKPRRCLSRRGCKRRARGSEGERASPGHGGGQRSELGVPEQLQGGQEKPHKCSQCGRSFSFRWRSSLIRHCRIHTGERPYECGECGKSFKRRSCLFVHQKIHTRQHLGSDREKPTLDLEGGQSSELGVHEQLQGGQEKPHKCSECGKSFNQRSSLILHRRTHTGERPYKCGQCEESFSWSSSLVTHLRGHTG</sequence>
<keyword evidence="10" id="KW-0539">Nucleus</keyword>
<evidence type="ECO:0000313" key="15">
    <source>
        <dbReference type="Proteomes" id="UP000549091"/>
    </source>
</evidence>
<dbReference type="PANTHER" id="PTHR24381">
    <property type="entry name" value="ZINC FINGER PROTEIN"/>
    <property type="match status" value="1"/>
</dbReference>
<feature type="domain" description="C2H2-type" evidence="13">
    <location>
        <begin position="165"/>
        <end position="192"/>
    </location>
</feature>
<keyword evidence="7" id="KW-0805">Transcription regulation</keyword>
<keyword evidence="5 11" id="KW-0863">Zinc-finger</keyword>
<evidence type="ECO:0000256" key="6">
    <source>
        <dbReference type="ARBA" id="ARBA00022833"/>
    </source>
</evidence>
<dbReference type="PROSITE" id="PS50157">
    <property type="entry name" value="ZINC_FINGER_C2H2_2"/>
    <property type="match status" value="4"/>
</dbReference>
<dbReference type="SMART" id="SM00355">
    <property type="entry name" value="ZnF_C2H2"/>
    <property type="match status" value="4"/>
</dbReference>
<protein>
    <submittedName>
        <fullName evidence="14">ZN300 protein</fullName>
    </submittedName>
</protein>
<gene>
    <name evidence="14" type="primary">Znf300</name>
    <name evidence="14" type="ORF">NESACU_R16877</name>
</gene>
<keyword evidence="9" id="KW-0804">Transcription</keyword>
<dbReference type="Proteomes" id="UP000549091">
    <property type="component" value="Unassembled WGS sequence"/>
</dbReference>
<reference evidence="14 15" key="1">
    <citation type="submission" date="2019-09" db="EMBL/GenBank/DDBJ databases">
        <title>Bird 10,000 Genomes (B10K) Project - Family phase.</title>
        <authorList>
            <person name="Zhang G."/>
        </authorList>
    </citation>
    <scope>NUCLEOTIDE SEQUENCE [LARGE SCALE GENOMIC DNA]</scope>
    <source>
        <strain evidence="14">OUT-0053</strain>
        <tissue evidence="14">Muscle</tissue>
    </source>
</reference>
<dbReference type="GO" id="GO:0000977">
    <property type="term" value="F:RNA polymerase II transcription regulatory region sequence-specific DNA binding"/>
    <property type="evidence" value="ECO:0007669"/>
    <property type="project" value="TreeGrafter"/>
</dbReference>
<keyword evidence="8" id="KW-0238">DNA-binding</keyword>
<evidence type="ECO:0000256" key="10">
    <source>
        <dbReference type="ARBA" id="ARBA00023242"/>
    </source>
</evidence>
<dbReference type="Pfam" id="PF00096">
    <property type="entry name" value="zf-C2H2"/>
    <property type="match status" value="3"/>
</dbReference>
<organism evidence="14 15">
    <name type="scientific">Nesospiza acunhae</name>
    <dbReference type="NCBI Taxonomy" id="381881"/>
    <lineage>
        <taxon>Eukaryota</taxon>
        <taxon>Metazoa</taxon>
        <taxon>Chordata</taxon>
        <taxon>Craniata</taxon>
        <taxon>Vertebrata</taxon>
        <taxon>Euteleostomi</taxon>
        <taxon>Archelosauria</taxon>
        <taxon>Archosauria</taxon>
        <taxon>Dinosauria</taxon>
        <taxon>Saurischia</taxon>
        <taxon>Theropoda</taxon>
        <taxon>Coelurosauria</taxon>
        <taxon>Aves</taxon>
        <taxon>Neognathae</taxon>
        <taxon>Neoaves</taxon>
        <taxon>Telluraves</taxon>
        <taxon>Australaves</taxon>
        <taxon>Passeriformes</taxon>
        <taxon>Thraupidae</taxon>
        <taxon>Nesospiza</taxon>
    </lineage>
</organism>
<evidence type="ECO:0000259" key="13">
    <source>
        <dbReference type="PROSITE" id="PS50157"/>
    </source>
</evidence>
<feature type="domain" description="C2H2-type" evidence="13">
    <location>
        <begin position="193"/>
        <end position="217"/>
    </location>
</feature>
<dbReference type="GO" id="GO:0005634">
    <property type="term" value="C:nucleus"/>
    <property type="evidence" value="ECO:0007669"/>
    <property type="project" value="UniProtKB-SubCell"/>
</dbReference>
<evidence type="ECO:0000256" key="3">
    <source>
        <dbReference type="ARBA" id="ARBA00022723"/>
    </source>
</evidence>
<evidence type="ECO:0000256" key="4">
    <source>
        <dbReference type="ARBA" id="ARBA00022737"/>
    </source>
</evidence>
<dbReference type="FunFam" id="3.30.160.60:FF:002343">
    <property type="entry name" value="Zinc finger protein 33A"/>
    <property type="match status" value="1"/>
</dbReference>
<dbReference type="FunFam" id="3.30.160.60:FF:000052">
    <property type="entry name" value="zinc finger protein 546 isoform X1"/>
    <property type="match status" value="1"/>
</dbReference>
<accession>A0A7K7S2C8</accession>
<evidence type="ECO:0000256" key="5">
    <source>
        <dbReference type="ARBA" id="ARBA00022771"/>
    </source>
</evidence>
<dbReference type="GO" id="GO:0008270">
    <property type="term" value="F:zinc ion binding"/>
    <property type="evidence" value="ECO:0007669"/>
    <property type="project" value="UniProtKB-KW"/>
</dbReference>
<feature type="non-terminal residue" evidence="14">
    <location>
        <position position="1"/>
    </location>
</feature>